<dbReference type="EMBL" id="REGN01000735">
    <property type="protein sequence ID" value="RNA39587.1"/>
    <property type="molecule type" value="Genomic_DNA"/>
</dbReference>
<organism evidence="1 2">
    <name type="scientific">Brachionus plicatilis</name>
    <name type="common">Marine rotifer</name>
    <name type="synonym">Brachionus muelleri</name>
    <dbReference type="NCBI Taxonomy" id="10195"/>
    <lineage>
        <taxon>Eukaryota</taxon>
        <taxon>Metazoa</taxon>
        <taxon>Spiralia</taxon>
        <taxon>Gnathifera</taxon>
        <taxon>Rotifera</taxon>
        <taxon>Eurotatoria</taxon>
        <taxon>Monogononta</taxon>
        <taxon>Pseudotrocha</taxon>
        <taxon>Ploima</taxon>
        <taxon>Brachionidae</taxon>
        <taxon>Brachionus</taxon>
    </lineage>
</organism>
<reference evidence="1 2" key="1">
    <citation type="journal article" date="2018" name="Sci. Rep.">
        <title>Genomic signatures of local adaptation to the degree of environmental predictability in rotifers.</title>
        <authorList>
            <person name="Franch-Gras L."/>
            <person name="Hahn C."/>
            <person name="Garcia-Roger E.M."/>
            <person name="Carmona M.J."/>
            <person name="Serra M."/>
            <person name="Gomez A."/>
        </authorList>
    </citation>
    <scope>NUCLEOTIDE SEQUENCE [LARGE SCALE GENOMIC DNA]</scope>
    <source>
        <strain evidence="1">HYR1</strain>
    </source>
</reference>
<protein>
    <submittedName>
        <fullName evidence="1">Uncharacterized protein</fullName>
    </submittedName>
</protein>
<dbReference type="Proteomes" id="UP000276133">
    <property type="component" value="Unassembled WGS sequence"/>
</dbReference>
<evidence type="ECO:0000313" key="2">
    <source>
        <dbReference type="Proteomes" id="UP000276133"/>
    </source>
</evidence>
<evidence type="ECO:0000313" key="1">
    <source>
        <dbReference type="EMBL" id="RNA39587.1"/>
    </source>
</evidence>
<gene>
    <name evidence="1" type="ORF">BpHYR1_021317</name>
</gene>
<accession>A0A3M7SVA7</accession>
<comment type="caution">
    <text evidence="1">The sequence shown here is derived from an EMBL/GenBank/DDBJ whole genome shotgun (WGS) entry which is preliminary data.</text>
</comment>
<name>A0A3M7SVA7_BRAPC</name>
<dbReference type="AlphaFoldDB" id="A0A3M7SVA7"/>
<sequence length="82" mass="9650">MLLRRKKLTFEYLKAINLDNSLNGADNISIAKTNIYNEKENDVNQQASAHVIKTDQHSIYFNKKKSFVLKVSYLWPHRQKNI</sequence>
<proteinExistence type="predicted"/>
<keyword evidence="2" id="KW-1185">Reference proteome</keyword>